<feature type="compositionally biased region" description="Pro residues" evidence="1">
    <location>
        <begin position="450"/>
        <end position="467"/>
    </location>
</feature>
<dbReference type="Gene3D" id="2.40.50.180">
    <property type="entry name" value="CheA-289, Domain 4"/>
    <property type="match status" value="1"/>
</dbReference>
<accession>A0A9D5JWY2</accession>
<dbReference type="Proteomes" id="UP000649604">
    <property type="component" value="Unassembled WGS sequence"/>
</dbReference>
<dbReference type="PROSITE" id="PS50851">
    <property type="entry name" value="CHEW"/>
    <property type="match status" value="1"/>
</dbReference>
<feature type="compositionally biased region" description="Pro residues" evidence="1">
    <location>
        <begin position="370"/>
        <end position="382"/>
    </location>
</feature>
<dbReference type="Gene3D" id="2.30.30.40">
    <property type="entry name" value="SH3 Domains"/>
    <property type="match status" value="1"/>
</dbReference>
<feature type="region of interest" description="Disordered" evidence="1">
    <location>
        <begin position="444"/>
        <end position="474"/>
    </location>
</feature>
<dbReference type="InterPro" id="IPR036061">
    <property type="entry name" value="CheW-like_dom_sf"/>
</dbReference>
<feature type="region of interest" description="Disordered" evidence="1">
    <location>
        <begin position="266"/>
        <end position="299"/>
    </location>
</feature>
<evidence type="ECO:0000256" key="1">
    <source>
        <dbReference type="SAM" id="MobiDB-lite"/>
    </source>
</evidence>
<reference evidence="3" key="1">
    <citation type="submission" date="2019-11" db="EMBL/GenBank/DDBJ databases">
        <title>Microbial mats filling the niche in hypersaline microbial mats.</title>
        <authorList>
            <person name="Wong H.L."/>
            <person name="Macleod F.I."/>
            <person name="White R.A. III"/>
            <person name="Burns B.P."/>
        </authorList>
    </citation>
    <scope>NUCLEOTIDE SEQUENCE</scope>
    <source>
        <strain evidence="3">Rbin_158</strain>
    </source>
</reference>
<sequence length="538" mass="59831">MRLAVPWRLIPLLEKGMWSLMEEIGIIKFQVEGINFGTHADHILEIVSFSEARSVPRPLPYVVGLTELRRHLVVVVDFRKRLGLSPFPVLPGTTMIVTKISFGMVGLLVDSISHFRKIPEAHLLPAISVAGFPEYLLHGVVTEDNGELMILPDLEKILTSYIRIHLLPITPAETIAFQYRFTPGALTRTLENTVRTQHFLEPQMLTTLPRSMSMPSVAVHKVTTYYPEFHPSHETRTTARHSAANLIQGARAGDERYLSLSQAYTSHRKAAAEHDTQAETPVAPLPPTASGGSEPPEAVPNTLEEILHLSESFVIAHLSGKPVAPQMLISRPALGRNVAKTCRISPTQLTKYLTYHESPEAQPSLESQPGIPPSTPSQPASPPSLDARLAQFFQAGIPVERLLQRMSDERYPLTRRHVRQIAEHYQMPVVKIAKLCLHFPDLTLDLQEGSPPPPPEPPAGAPTPPSAQEPDPQAQLIPHSTGLRQYAPSRSLTHSLRALAQDNLLCEDYAVRYVASRLRIPTCRLSKVRSYYTFREDS</sequence>
<dbReference type="InterPro" id="IPR002545">
    <property type="entry name" value="CheW-lke_dom"/>
</dbReference>
<gene>
    <name evidence="3" type="ORF">GF339_12575</name>
</gene>
<evidence type="ECO:0000259" key="2">
    <source>
        <dbReference type="PROSITE" id="PS50851"/>
    </source>
</evidence>
<dbReference type="InterPro" id="IPR039315">
    <property type="entry name" value="CheW"/>
</dbReference>
<proteinExistence type="predicted"/>
<dbReference type="GO" id="GO:0006935">
    <property type="term" value="P:chemotaxis"/>
    <property type="evidence" value="ECO:0007669"/>
    <property type="project" value="InterPro"/>
</dbReference>
<dbReference type="GO" id="GO:0005829">
    <property type="term" value="C:cytosol"/>
    <property type="evidence" value="ECO:0007669"/>
    <property type="project" value="TreeGrafter"/>
</dbReference>
<dbReference type="PANTHER" id="PTHR22617">
    <property type="entry name" value="CHEMOTAXIS SENSOR HISTIDINE KINASE-RELATED"/>
    <property type="match status" value="1"/>
</dbReference>
<dbReference type="PANTHER" id="PTHR22617:SF23">
    <property type="entry name" value="CHEMOTAXIS PROTEIN CHEW"/>
    <property type="match status" value="1"/>
</dbReference>
<dbReference type="GO" id="GO:0007165">
    <property type="term" value="P:signal transduction"/>
    <property type="evidence" value="ECO:0007669"/>
    <property type="project" value="InterPro"/>
</dbReference>
<feature type="domain" description="CheW-like" evidence="2">
    <location>
        <begin position="23"/>
        <end position="163"/>
    </location>
</feature>
<dbReference type="SUPFAM" id="SSF50341">
    <property type="entry name" value="CheW-like"/>
    <property type="match status" value="1"/>
</dbReference>
<dbReference type="EMBL" id="WJJP01000410">
    <property type="protein sequence ID" value="MBD3325417.1"/>
    <property type="molecule type" value="Genomic_DNA"/>
</dbReference>
<protein>
    <recommendedName>
        <fullName evidence="2">CheW-like domain-containing protein</fullName>
    </recommendedName>
</protein>
<organism evidence="3 4">
    <name type="scientific">candidate division KSB3 bacterium</name>
    <dbReference type="NCBI Taxonomy" id="2044937"/>
    <lineage>
        <taxon>Bacteria</taxon>
        <taxon>candidate division KSB3</taxon>
    </lineage>
</organism>
<dbReference type="AlphaFoldDB" id="A0A9D5JWY2"/>
<dbReference type="Pfam" id="PF01584">
    <property type="entry name" value="CheW"/>
    <property type="match status" value="1"/>
</dbReference>
<comment type="caution">
    <text evidence="3">The sequence shown here is derived from an EMBL/GenBank/DDBJ whole genome shotgun (WGS) entry which is preliminary data.</text>
</comment>
<dbReference type="SMART" id="SM00260">
    <property type="entry name" value="CheW"/>
    <property type="match status" value="1"/>
</dbReference>
<feature type="region of interest" description="Disordered" evidence="1">
    <location>
        <begin position="359"/>
        <end position="384"/>
    </location>
</feature>
<name>A0A9D5JWY2_9BACT</name>
<evidence type="ECO:0000313" key="3">
    <source>
        <dbReference type="EMBL" id="MBD3325417.1"/>
    </source>
</evidence>
<evidence type="ECO:0000313" key="4">
    <source>
        <dbReference type="Proteomes" id="UP000649604"/>
    </source>
</evidence>